<feature type="domain" description="DnaB/C C-terminal" evidence="2">
    <location>
        <begin position="190"/>
        <end position="260"/>
    </location>
</feature>
<protein>
    <submittedName>
        <fullName evidence="3">Replication initiation and membrane attachment</fullName>
    </submittedName>
</protein>
<dbReference type="Pfam" id="PF07261">
    <property type="entry name" value="DnaB_2"/>
    <property type="match status" value="1"/>
</dbReference>
<dbReference type="InterPro" id="IPR034829">
    <property type="entry name" value="DnaD-like_sf"/>
</dbReference>
<reference evidence="3" key="1">
    <citation type="journal article" date="2021" name="Proc. Natl. Acad. Sci. U.S.A.">
        <title>A Catalog of Tens of Thousands of Viruses from Human Metagenomes Reveals Hidden Associations with Chronic Diseases.</title>
        <authorList>
            <person name="Tisza M.J."/>
            <person name="Buck C.B."/>
        </authorList>
    </citation>
    <scope>NUCLEOTIDE SEQUENCE</scope>
    <source>
        <strain evidence="3">CtPyh10</strain>
    </source>
</reference>
<organism evidence="3">
    <name type="scientific">Siphoviridae sp. ctPyh10</name>
    <dbReference type="NCBI Taxonomy" id="2827865"/>
    <lineage>
        <taxon>Viruses</taxon>
        <taxon>Duplodnaviria</taxon>
        <taxon>Heunggongvirae</taxon>
        <taxon>Uroviricota</taxon>
        <taxon>Caudoviricetes</taxon>
    </lineage>
</organism>
<accession>A0A8S5SZ71</accession>
<proteinExistence type="predicted"/>
<evidence type="ECO:0000313" key="3">
    <source>
        <dbReference type="EMBL" id="DAF56254.1"/>
    </source>
</evidence>
<dbReference type="EMBL" id="BK032711">
    <property type="protein sequence ID" value="DAF56254.1"/>
    <property type="molecule type" value="Genomic_DNA"/>
</dbReference>
<sequence length="302" mass="33929">MPIVNYVREHMRFIEYASDEGLSSGERLVWYALMHIINGRAQGNIWPEGFIRIANDRLLALCPMQLGAVIMARNSLKQRGLIDFIPGSRNKRAPAYKINFFSPEFPPDSPGKAEKMQSYCENRSNYNNNMGSNYDNNIGGNNGNIVPNYTEREYQTGKTGYPEEENEEYTEAERACTGGRARDKQIAAIWRSDFGALPTPAQVQRLSTAADVLQMPLTVLREAVRCAAATGAKSPTAYVLTLLQDWHYAGVRTADEVGEYAYLRDVVEGRQPGDREKAQQALAQMRRRHQRLPEDSEEGADG</sequence>
<dbReference type="Gene3D" id="1.10.10.630">
    <property type="entry name" value="DnaD domain-like"/>
    <property type="match status" value="1"/>
</dbReference>
<feature type="region of interest" description="Disordered" evidence="1">
    <location>
        <begin position="270"/>
        <end position="302"/>
    </location>
</feature>
<evidence type="ECO:0000259" key="2">
    <source>
        <dbReference type="Pfam" id="PF07261"/>
    </source>
</evidence>
<dbReference type="InterPro" id="IPR006343">
    <property type="entry name" value="DnaB/C_C"/>
</dbReference>
<evidence type="ECO:0000256" key="1">
    <source>
        <dbReference type="SAM" id="MobiDB-lite"/>
    </source>
</evidence>
<name>A0A8S5SZ71_9CAUD</name>